<dbReference type="PANTHER" id="PTHR43319:SF3">
    <property type="entry name" value="BETA-LACTAMASE-RELATED DOMAIN-CONTAINING PROTEIN"/>
    <property type="match status" value="1"/>
</dbReference>
<comment type="caution">
    <text evidence="2">The sequence shown here is derived from an EMBL/GenBank/DDBJ whole genome shotgun (WGS) entry which is preliminary data.</text>
</comment>
<evidence type="ECO:0000313" key="2">
    <source>
        <dbReference type="EMBL" id="OSY43179.1"/>
    </source>
</evidence>
<proteinExistence type="predicted"/>
<evidence type="ECO:0000259" key="1">
    <source>
        <dbReference type="Pfam" id="PF00144"/>
    </source>
</evidence>
<dbReference type="OrthoDB" id="3422781at2"/>
<name>A0A1Y2N7K7_PSEAH</name>
<protein>
    <submittedName>
        <fullName evidence="2">Beta-lactamase</fullName>
    </submittedName>
</protein>
<dbReference type="InterPro" id="IPR052907">
    <property type="entry name" value="Beta-lactamase/esterase"/>
</dbReference>
<dbReference type="AlphaFoldDB" id="A0A1Y2N7K7"/>
<dbReference type="Gene3D" id="3.40.710.10">
    <property type="entry name" value="DD-peptidase/beta-lactamase superfamily"/>
    <property type="match status" value="1"/>
</dbReference>
<dbReference type="PANTHER" id="PTHR43319">
    <property type="entry name" value="BETA-LACTAMASE-RELATED"/>
    <property type="match status" value="1"/>
</dbReference>
<dbReference type="InterPro" id="IPR012338">
    <property type="entry name" value="Beta-lactam/transpept-like"/>
</dbReference>
<organism evidence="2 3">
    <name type="scientific">Pseudonocardia autotrophica</name>
    <name type="common">Amycolata autotrophica</name>
    <name type="synonym">Nocardia autotrophica</name>
    <dbReference type="NCBI Taxonomy" id="2074"/>
    <lineage>
        <taxon>Bacteria</taxon>
        <taxon>Bacillati</taxon>
        <taxon>Actinomycetota</taxon>
        <taxon>Actinomycetes</taxon>
        <taxon>Pseudonocardiales</taxon>
        <taxon>Pseudonocardiaceae</taxon>
        <taxon>Pseudonocardia</taxon>
    </lineage>
</organism>
<dbReference type="Pfam" id="PF00144">
    <property type="entry name" value="Beta-lactamase"/>
    <property type="match status" value="1"/>
</dbReference>
<evidence type="ECO:0000313" key="3">
    <source>
        <dbReference type="Proteomes" id="UP000194360"/>
    </source>
</evidence>
<feature type="domain" description="Beta-lactamase-related" evidence="1">
    <location>
        <begin position="16"/>
        <end position="358"/>
    </location>
</feature>
<dbReference type="EMBL" id="MIGB01000003">
    <property type="protein sequence ID" value="OSY43179.1"/>
    <property type="molecule type" value="Genomic_DNA"/>
</dbReference>
<dbReference type="SUPFAM" id="SSF56601">
    <property type="entry name" value="beta-lactamase/transpeptidase-like"/>
    <property type="match status" value="1"/>
</dbReference>
<dbReference type="InterPro" id="IPR001466">
    <property type="entry name" value="Beta-lactam-related"/>
</dbReference>
<dbReference type="RefSeq" id="WP_085911103.1">
    <property type="nucleotide sequence ID" value="NZ_AP018920.1"/>
</dbReference>
<reference evidence="2 3" key="1">
    <citation type="submission" date="2016-09" db="EMBL/GenBank/DDBJ databases">
        <title>Pseudonocardia autotrophica DSM535, a candidate organism with high potential of specific P450 cytochromes.</title>
        <authorList>
            <person name="Grumaz C."/>
            <person name="Vainshtein Y."/>
            <person name="Kirstahler P."/>
            <person name="Sohn K."/>
        </authorList>
    </citation>
    <scope>NUCLEOTIDE SEQUENCE [LARGE SCALE GENOMIC DNA]</scope>
    <source>
        <strain evidence="2 3">DSM 535</strain>
    </source>
</reference>
<gene>
    <name evidence="2" type="ORF">BG845_00784</name>
</gene>
<dbReference type="STRING" id="2074.BG845_00784"/>
<keyword evidence="3" id="KW-1185">Reference proteome</keyword>
<sequence length="370" mass="38415">MRPHGTVAAGFSAVADAFAEVLAAARGGAAFSVVRGGVPMVELHGGLADPGAGRPWSADTVAVLFSGTKGLAATACAALADRLDPDAPVVRYWPEFGAAGKSTVRVGQVLAHTAGLPYVDPEPSPAETLDDRAGAAALARQAPLWEPGTRVAYHALTWGHLVAELIRRVTGDDPRTVVEDVVGRVAGARVFLTTPPPAPARIIRDRGYRLSTFLDDAQRRRTVERMYRVLLDDADAVNAPGWYRSGALAGAAVAGAPAIARLYGALADPARSPVPAAALARAVRTHAEGTDAVNDRPLRFGLGYELADPLGTFGPEPIAFGHSGAGGGRHGAWPEHGVGFSFLTNEMHAEDVDHRAARLLGALHSCLGPG</sequence>
<accession>A0A1Y2N7K7</accession>
<dbReference type="Proteomes" id="UP000194360">
    <property type="component" value="Unassembled WGS sequence"/>
</dbReference>